<dbReference type="InterPro" id="IPR005946">
    <property type="entry name" value="Rib-P_diPkinase"/>
</dbReference>
<evidence type="ECO:0000313" key="13">
    <source>
        <dbReference type="Proteomes" id="UP000886744"/>
    </source>
</evidence>
<keyword evidence="2" id="KW-0963">Cytoplasm</keyword>
<dbReference type="GO" id="GO:0006015">
    <property type="term" value="P:5-phosphoribose 1-diphosphate biosynthetic process"/>
    <property type="evidence" value="ECO:0007669"/>
    <property type="project" value="TreeGrafter"/>
</dbReference>
<evidence type="ECO:0000256" key="1">
    <source>
        <dbReference type="ARBA" id="ARBA00013247"/>
    </source>
</evidence>
<evidence type="ECO:0000256" key="10">
    <source>
        <dbReference type="ARBA" id="ARBA00049535"/>
    </source>
</evidence>
<dbReference type="FunFam" id="3.40.50.2020:FF:000007">
    <property type="entry name" value="Ribose-phosphate pyrophosphokinase"/>
    <property type="match status" value="1"/>
</dbReference>
<dbReference type="NCBIfam" id="NF002320">
    <property type="entry name" value="PRK01259.1"/>
    <property type="match status" value="1"/>
</dbReference>
<evidence type="ECO:0000256" key="4">
    <source>
        <dbReference type="ARBA" id="ARBA00022723"/>
    </source>
</evidence>
<dbReference type="Pfam" id="PF14572">
    <property type="entry name" value="Pribosyl_synth"/>
    <property type="match status" value="1"/>
</dbReference>
<dbReference type="AlphaFoldDB" id="A0A9D1J6N8"/>
<name>A0A9D1J6N8_9BACT</name>
<comment type="caution">
    <text evidence="12">The sequence shown here is derived from an EMBL/GenBank/DDBJ whole genome shotgun (WGS) entry which is preliminary data.</text>
</comment>
<dbReference type="InterPro" id="IPR029057">
    <property type="entry name" value="PRTase-like"/>
</dbReference>
<dbReference type="GO" id="GO:0005737">
    <property type="term" value="C:cytoplasm"/>
    <property type="evidence" value="ECO:0007669"/>
    <property type="project" value="TreeGrafter"/>
</dbReference>
<dbReference type="GO" id="GO:0004749">
    <property type="term" value="F:ribose phosphate diphosphokinase activity"/>
    <property type="evidence" value="ECO:0007669"/>
    <property type="project" value="UniProtKB-EC"/>
</dbReference>
<dbReference type="Gene3D" id="3.40.50.2020">
    <property type="match status" value="2"/>
</dbReference>
<dbReference type="CDD" id="cd06223">
    <property type="entry name" value="PRTases_typeI"/>
    <property type="match status" value="1"/>
</dbReference>
<protein>
    <recommendedName>
        <fullName evidence="1">ribose-phosphate diphosphokinase</fullName>
        <ecNumber evidence="1">2.7.6.1</ecNumber>
    </recommendedName>
</protein>
<dbReference type="GO" id="GO:0016301">
    <property type="term" value="F:kinase activity"/>
    <property type="evidence" value="ECO:0007669"/>
    <property type="project" value="UniProtKB-KW"/>
</dbReference>
<dbReference type="SUPFAM" id="SSF53271">
    <property type="entry name" value="PRTase-like"/>
    <property type="match status" value="1"/>
</dbReference>
<dbReference type="Pfam" id="PF13793">
    <property type="entry name" value="Pribosyltran_N"/>
    <property type="match status" value="1"/>
</dbReference>
<dbReference type="GO" id="GO:0005524">
    <property type="term" value="F:ATP binding"/>
    <property type="evidence" value="ECO:0007669"/>
    <property type="project" value="UniProtKB-KW"/>
</dbReference>
<keyword evidence="4" id="KW-0479">Metal-binding</keyword>
<dbReference type="GO" id="GO:0006164">
    <property type="term" value="P:purine nucleotide biosynthetic process"/>
    <property type="evidence" value="ECO:0007669"/>
    <property type="project" value="TreeGrafter"/>
</dbReference>
<evidence type="ECO:0000256" key="2">
    <source>
        <dbReference type="ARBA" id="ARBA00022490"/>
    </source>
</evidence>
<evidence type="ECO:0000256" key="7">
    <source>
        <dbReference type="ARBA" id="ARBA00022777"/>
    </source>
</evidence>
<keyword evidence="6" id="KW-0547">Nucleotide-binding</keyword>
<keyword evidence="5" id="KW-0545">Nucleotide biosynthesis</keyword>
<feature type="domain" description="Ribose-phosphate pyrophosphokinase N-terminal" evidence="11">
    <location>
        <begin position="11"/>
        <end position="126"/>
    </location>
</feature>
<dbReference type="EC" id="2.7.6.1" evidence="1"/>
<dbReference type="GO" id="GO:0009156">
    <property type="term" value="P:ribonucleoside monophosphate biosynthetic process"/>
    <property type="evidence" value="ECO:0007669"/>
    <property type="project" value="InterPro"/>
</dbReference>
<dbReference type="InterPro" id="IPR000836">
    <property type="entry name" value="PRTase_dom"/>
</dbReference>
<dbReference type="GO" id="GO:0002189">
    <property type="term" value="C:ribose phosphate diphosphokinase complex"/>
    <property type="evidence" value="ECO:0007669"/>
    <property type="project" value="TreeGrafter"/>
</dbReference>
<dbReference type="InterPro" id="IPR029099">
    <property type="entry name" value="Pribosyltran_N"/>
</dbReference>
<dbReference type="InterPro" id="IPR000842">
    <property type="entry name" value="PRib_PP_synth_CS"/>
</dbReference>
<gene>
    <name evidence="12" type="ORF">IAC94_04510</name>
</gene>
<evidence type="ECO:0000256" key="6">
    <source>
        <dbReference type="ARBA" id="ARBA00022741"/>
    </source>
</evidence>
<dbReference type="FunFam" id="3.40.50.2020:FF:000002">
    <property type="entry name" value="Ribose-phosphate pyrophosphokinase"/>
    <property type="match status" value="1"/>
</dbReference>
<evidence type="ECO:0000256" key="8">
    <source>
        <dbReference type="ARBA" id="ARBA00022840"/>
    </source>
</evidence>
<dbReference type="EMBL" id="DVHI01000057">
    <property type="protein sequence ID" value="HIR62768.1"/>
    <property type="molecule type" value="Genomic_DNA"/>
</dbReference>
<keyword evidence="8" id="KW-0067">ATP-binding</keyword>
<evidence type="ECO:0000256" key="5">
    <source>
        <dbReference type="ARBA" id="ARBA00022727"/>
    </source>
</evidence>
<sequence length="320" mass="35189">MNQTTNHTHGIKIFSCRGSRYLAEKIAKSLGLDLGDSIVTDFSDGEFQPAFNESVRGTTTFIVQSTFPPLDNLFELLLMIDAARRASAYKVIAVIPYFGWARQDRKDRPRVSIGAKLVANLLVAAGCDRVITTDLHADQIQGFFDFPVDHIYASTIFMPYLRDMQLENLSIAAPDMGGAKRANNYSRVLGCPMIICHKSRERPNVVGSMTAIGDVEGRNIVIIDDMIDTAGTITKAADMLMEKGALSVRAMATHPVFSGQAYERINKSALQEVVVTDTIPLRAPAGTDLSKFTVLSVADMFAEVIDRIYNYKSISDAFGF</sequence>
<dbReference type="PROSITE" id="PS00114">
    <property type="entry name" value="PRPP_SYNTHASE"/>
    <property type="match status" value="1"/>
</dbReference>
<evidence type="ECO:0000259" key="11">
    <source>
        <dbReference type="Pfam" id="PF13793"/>
    </source>
</evidence>
<dbReference type="GO" id="GO:0000287">
    <property type="term" value="F:magnesium ion binding"/>
    <property type="evidence" value="ECO:0007669"/>
    <property type="project" value="InterPro"/>
</dbReference>
<reference evidence="12" key="2">
    <citation type="journal article" date="2021" name="PeerJ">
        <title>Extensive microbial diversity within the chicken gut microbiome revealed by metagenomics and culture.</title>
        <authorList>
            <person name="Gilroy R."/>
            <person name="Ravi A."/>
            <person name="Getino M."/>
            <person name="Pursley I."/>
            <person name="Horton D.L."/>
            <person name="Alikhan N.F."/>
            <person name="Baker D."/>
            <person name="Gharbi K."/>
            <person name="Hall N."/>
            <person name="Watson M."/>
            <person name="Adriaenssens E.M."/>
            <person name="Foster-Nyarko E."/>
            <person name="Jarju S."/>
            <person name="Secka A."/>
            <person name="Antonio M."/>
            <person name="Oren A."/>
            <person name="Chaudhuri R.R."/>
            <person name="La Ragione R."/>
            <person name="Hildebrand F."/>
            <person name="Pallen M.J."/>
        </authorList>
    </citation>
    <scope>NUCLEOTIDE SEQUENCE</scope>
    <source>
        <strain evidence="12">ChiHjej13B12-12457</strain>
    </source>
</reference>
<comment type="catalytic activity">
    <reaction evidence="10">
        <text>D-ribose 5-phosphate + ATP = 5-phospho-alpha-D-ribose 1-diphosphate + AMP + H(+)</text>
        <dbReference type="Rhea" id="RHEA:15609"/>
        <dbReference type="ChEBI" id="CHEBI:15378"/>
        <dbReference type="ChEBI" id="CHEBI:30616"/>
        <dbReference type="ChEBI" id="CHEBI:58017"/>
        <dbReference type="ChEBI" id="CHEBI:78346"/>
        <dbReference type="ChEBI" id="CHEBI:456215"/>
        <dbReference type="EC" id="2.7.6.1"/>
    </reaction>
</comment>
<dbReference type="Proteomes" id="UP000886744">
    <property type="component" value="Unassembled WGS sequence"/>
</dbReference>
<accession>A0A9D1J6N8</accession>
<evidence type="ECO:0000313" key="12">
    <source>
        <dbReference type="EMBL" id="HIR62768.1"/>
    </source>
</evidence>
<keyword evidence="3" id="KW-0808">Transferase</keyword>
<dbReference type="NCBIfam" id="TIGR01251">
    <property type="entry name" value="ribP_PPkin"/>
    <property type="match status" value="1"/>
</dbReference>
<keyword evidence="9" id="KW-0460">Magnesium</keyword>
<reference evidence="12" key="1">
    <citation type="submission" date="2020-10" db="EMBL/GenBank/DDBJ databases">
        <authorList>
            <person name="Gilroy R."/>
        </authorList>
    </citation>
    <scope>NUCLEOTIDE SEQUENCE</scope>
    <source>
        <strain evidence="12">ChiHjej13B12-12457</strain>
    </source>
</reference>
<keyword evidence="7" id="KW-0418">Kinase</keyword>
<proteinExistence type="predicted"/>
<dbReference type="SMART" id="SM01400">
    <property type="entry name" value="Pribosyltran_N"/>
    <property type="match status" value="1"/>
</dbReference>
<evidence type="ECO:0000256" key="3">
    <source>
        <dbReference type="ARBA" id="ARBA00022679"/>
    </source>
</evidence>
<evidence type="ECO:0000256" key="9">
    <source>
        <dbReference type="ARBA" id="ARBA00022842"/>
    </source>
</evidence>
<dbReference type="PANTHER" id="PTHR10210:SF41">
    <property type="entry name" value="RIBOSE-PHOSPHATE PYROPHOSPHOKINASE 1, CHLOROPLASTIC"/>
    <property type="match status" value="1"/>
</dbReference>
<organism evidence="12 13">
    <name type="scientific">Candidatus Coprenecus avistercoris</name>
    <dbReference type="NCBI Taxonomy" id="2840730"/>
    <lineage>
        <taxon>Bacteria</taxon>
        <taxon>Pseudomonadati</taxon>
        <taxon>Bacteroidota</taxon>
        <taxon>Bacteroidia</taxon>
        <taxon>Bacteroidales</taxon>
        <taxon>Rikenellaceae</taxon>
        <taxon>Rikenellaceae incertae sedis</taxon>
        <taxon>Candidatus Coprenecus</taxon>
    </lineage>
</organism>
<dbReference type="PANTHER" id="PTHR10210">
    <property type="entry name" value="RIBOSE-PHOSPHATE DIPHOSPHOKINASE FAMILY MEMBER"/>
    <property type="match status" value="1"/>
</dbReference>